<dbReference type="PANTHER" id="PTHR33361">
    <property type="entry name" value="GLR0591 PROTEIN"/>
    <property type="match status" value="1"/>
</dbReference>
<reference evidence="2" key="1">
    <citation type="submission" date="2018-05" db="EMBL/GenBank/DDBJ databases">
        <authorList>
            <person name="Li X."/>
        </authorList>
    </citation>
    <scope>NUCLEOTIDE SEQUENCE [LARGE SCALE GENOMIC DNA]</scope>
    <source>
        <strain evidence="2">LX32</strain>
    </source>
</reference>
<evidence type="ECO:0008006" key="3">
    <source>
        <dbReference type="Google" id="ProtNLM"/>
    </source>
</evidence>
<keyword evidence="2" id="KW-1185">Reference proteome</keyword>
<dbReference type="EMBL" id="QFYQ01000001">
    <property type="protein sequence ID" value="RAK55397.1"/>
    <property type="molecule type" value="Genomic_DNA"/>
</dbReference>
<sequence>MTPIKPASGLAHSSSLWTIPAPRLAGVRDAPHIRLQRYSARQMAARQLRIPMHRRSLLTAGASAAAFAILPRLADAATARPPRPKSAFARLRDRYFLGAMRFNPVTATYLGGDGYSPALADINGKLRDYDPAALAREVAFYRGIQAANHAIAPKALAPQERIDHAVLEAQVGFILHQLVELRYHQRSIDTYMAEPFRGVDWQIQQMTDEGAGRLGTEREWRLVLQRVRAIPRYLEQAKHHLAAGVASGNRPDWRMVERDGLDGARNNADYFRKTLAEQAGAHLARRPFKGALLADLGPAAQAAAQAFDSFGRFLRDTYPAADRQDRFVIGEREYEWRVRHNLHEPRSAAQLFAYGQQQTAFYQAKVYAVAEEVAKDAGLALPFGTPEEKNASVRKVMEHLNDDSPKSDAELLAWYVDAGKRAVEYGRAQKLFDVPADYRLDVTWTPPVLRAAIDAAYYAAPPFKISGVGRFYLTPTGEDPAALRENNRASIADTAVHEGFPGHDWNYKYMSAHAAEISNIRWFTPGAVEDSASMWEDSMAAEGWGLYAEELMSEPAPGRPHGFYTAAEHLYELQGQLLRAVRIVVDVGIHTGRMSYDQAVDYFNANVDFVPGARARAASDPAAKAVFERAEKAIYRYSKWPTQAITYNLGKAGIVELREAYRKVRGPKFQAKDFHEDFMRMGTVPAPLIRDQLLAEARSKG</sequence>
<comment type="caution">
    <text evidence="1">The sequence shown here is derived from an EMBL/GenBank/DDBJ whole genome shotgun (WGS) entry which is preliminary data.</text>
</comment>
<gene>
    <name evidence="1" type="ORF">DJ017_13175</name>
</gene>
<accession>A0A328ALG1</accession>
<dbReference type="InterPro" id="IPR006311">
    <property type="entry name" value="TAT_signal"/>
</dbReference>
<proteinExistence type="predicted"/>
<dbReference type="Pfam" id="PF05960">
    <property type="entry name" value="DUF885"/>
    <property type="match status" value="1"/>
</dbReference>
<evidence type="ECO:0000313" key="2">
    <source>
        <dbReference type="Proteomes" id="UP000249254"/>
    </source>
</evidence>
<organism evidence="1 2">
    <name type="scientific">Phenylobacterium soli</name>
    <dbReference type="NCBI Taxonomy" id="2170551"/>
    <lineage>
        <taxon>Bacteria</taxon>
        <taxon>Pseudomonadati</taxon>
        <taxon>Pseudomonadota</taxon>
        <taxon>Alphaproteobacteria</taxon>
        <taxon>Caulobacterales</taxon>
        <taxon>Caulobacteraceae</taxon>
        <taxon>Phenylobacterium</taxon>
    </lineage>
</organism>
<dbReference type="OrthoDB" id="9769898at2"/>
<evidence type="ECO:0000313" key="1">
    <source>
        <dbReference type="EMBL" id="RAK55397.1"/>
    </source>
</evidence>
<protein>
    <recommendedName>
        <fullName evidence="3">DUF885 domain-containing protein</fullName>
    </recommendedName>
</protein>
<dbReference type="InterPro" id="IPR010281">
    <property type="entry name" value="DUF885"/>
</dbReference>
<name>A0A328ALG1_9CAUL</name>
<dbReference type="PANTHER" id="PTHR33361:SF15">
    <property type="entry name" value="DUF885 FAMILY LIPOPROTEIN"/>
    <property type="match status" value="1"/>
</dbReference>
<dbReference type="AlphaFoldDB" id="A0A328ALG1"/>
<dbReference type="Proteomes" id="UP000249254">
    <property type="component" value="Unassembled WGS sequence"/>
</dbReference>
<dbReference type="PROSITE" id="PS51318">
    <property type="entry name" value="TAT"/>
    <property type="match status" value="1"/>
</dbReference>